<sequence>MRRFARIEFVEPYYPPPPFVREISIFAPTPLSFSSFFEEEYDRSFALDLLTSKPSPFEVLDTVTDLVQIEKTPSLYSYKRVQKRFAPEFALETLCDRVTALESRFDRLVNAKANEGNRKYTWTAEIEGGPVDRKYKWTAEIKEGKKKGKEEKKKIDKNYKWTAKIKGKGEDGPTLRTYTFEASTGDAGDCSKSDKKEKKEKKKDTKKGENDRRVVEIEEPCDHGALVLRQSRDPEYCRWQKEKDYMNGKACIYFFNWKDMLPSGLQYQVLLISVNYERLMRKAFSKRPGVVRNIRGKHKELSPQDAAIMIQMTFRAYLIRRSQALRALRDLAVAKTKLKEIRALFNNFSYRRQVARDAEERQRFSEKIIVLLLTVDAIEGADLMVRAAKRSMVDELEAMLDVVDPQPAGRSLSMRRRAFDMPDGVIQKEIAAGVAQVVQMIGEEKAAGTFEACI</sequence>
<comment type="caution">
    <text evidence="1">The sequence shown here is derived from an EMBL/GenBank/DDBJ whole genome shotgun (WGS) entry which is preliminary data.</text>
</comment>
<accession>A0ACC1BN42</accession>
<name>A0ACC1BN42_9ROSI</name>
<proteinExistence type="predicted"/>
<keyword evidence="2" id="KW-1185">Reference proteome</keyword>
<protein>
    <submittedName>
        <fullName evidence="1">Uncharacterized protein</fullName>
    </submittedName>
</protein>
<reference evidence="2" key="1">
    <citation type="journal article" date="2023" name="G3 (Bethesda)">
        <title>Genome assembly and association tests identify interacting loci associated with vigor, precocity, and sex in interspecific pistachio rootstocks.</title>
        <authorList>
            <person name="Palmer W."/>
            <person name="Jacygrad E."/>
            <person name="Sagayaradj S."/>
            <person name="Cavanaugh K."/>
            <person name="Han R."/>
            <person name="Bertier L."/>
            <person name="Beede B."/>
            <person name="Kafkas S."/>
            <person name="Golino D."/>
            <person name="Preece J."/>
            <person name="Michelmore R."/>
        </authorList>
    </citation>
    <scope>NUCLEOTIDE SEQUENCE [LARGE SCALE GENOMIC DNA]</scope>
</reference>
<dbReference type="Proteomes" id="UP001164250">
    <property type="component" value="Chromosome 4"/>
</dbReference>
<evidence type="ECO:0000313" key="2">
    <source>
        <dbReference type="Proteomes" id="UP001164250"/>
    </source>
</evidence>
<dbReference type="EMBL" id="CM047900">
    <property type="protein sequence ID" value="KAJ0100439.1"/>
    <property type="molecule type" value="Genomic_DNA"/>
</dbReference>
<evidence type="ECO:0000313" key="1">
    <source>
        <dbReference type="EMBL" id="KAJ0100439.1"/>
    </source>
</evidence>
<gene>
    <name evidence="1" type="ORF">Patl1_19883</name>
</gene>
<organism evidence="1 2">
    <name type="scientific">Pistacia atlantica</name>
    <dbReference type="NCBI Taxonomy" id="434234"/>
    <lineage>
        <taxon>Eukaryota</taxon>
        <taxon>Viridiplantae</taxon>
        <taxon>Streptophyta</taxon>
        <taxon>Embryophyta</taxon>
        <taxon>Tracheophyta</taxon>
        <taxon>Spermatophyta</taxon>
        <taxon>Magnoliopsida</taxon>
        <taxon>eudicotyledons</taxon>
        <taxon>Gunneridae</taxon>
        <taxon>Pentapetalae</taxon>
        <taxon>rosids</taxon>
        <taxon>malvids</taxon>
        <taxon>Sapindales</taxon>
        <taxon>Anacardiaceae</taxon>
        <taxon>Pistacia</taxon>
    </lineage>
</organism>